<sequence>MALQLVSLPFLYSKSFSFTNNVHTSQEIRTIMIKTKPIFCAQPIEQQSVTSDRDKYWDYDYMMSLRSDQDDTYLHKTRVEELKKNVKHLMDNELEGSIAKLELIDAVERLGVSYHFEEDIKKSINNANRFLDVEDLHTVALRFRLLRQHGHDVPQDIFKSFQDEEGKFRSSLCEDVKGMLSLYEASYLGFEDENLMDEAKDFTTDHLKYPKGNISPTLLKKISHSLETPLHWRIPRVEARWYIDIYESEENMIPALLELAKLDYNMVQAAHKKEIGNVSKWWVDLGLKNHLSFLRDRMMTNFIWFTGMIFEPQFGRCREELTKLMILLSVVDDMYDGYGSLEELQLFTEAVERWDVKAMEQLPLYMKILYMALLDTNNNICYEIMKEHDYDIVTHQKKAWVGLCKAFFSEAKWDHQGHNPTSTEGMDDIGAHSIGVVISLIIHCYFFTTKNITKEAIEYLENVPSLIYDTAMILRLADSLVASTAELWRGSIYCYTHELGVSEKVAREHIRQVITDTWKKLNKAGLAQPQYQFGEPFIRAIINQCRIAECFLRGEGHNLMSMIVDPIPLKKN</sequence>
<dbReference type="OrthoDB" id="1936865at2759"/>
<dbReference type="STRING" id="218851.A0A2G5D1D6"/>
<dbReference type="InterPro" id="IPR005630">
    <property type="entry name" value="Terpene_synthase_metal-bd"/>
</dbReference>
<dbReference type="AlphaFoldDB" id="A0A2G5D1D6"/>
<dbReference type="GO" id="GO:0016102">
    <property type="term" value="P:diterpenoid biosynthetic process"/>
    <property type="evidence" value="ECO:0007669"/>
    <property type="project" value="InterPro"/>
</dbReference>
<dbReference type="InterPro" id="IPR008930">
    <property type="entry name" value="Terpenoid_cyclase/PrenylTrfase"/>
</dbReference>
<dbReference type="SUPFAM" id="SSF48576">
    <property type="entry name" value="Terpenoid synthases"/>
    <property type="match status" value="1"/>
</dbReference>
<keyword evidence="7" id="KW-1185">Reference proteome</keyword>
<dbReference type="InterPro" id="IPR008949">
    <property type="entry name" value="Isoprenoid_synthase_dom_sf"/>
</dbReference>
<dbReference type="Pfam" id="PF03936">
    <property type="entry name" value="Terpene_synth_C"/>
    <property type="match status" value="1"/>
</dbReference>
<dbReference type="CDD" id="cd00684">
    <property type="entry name" value="Terpene_cyclase_plant_C1"/>
    <property type="match status" value="1"/>
</dbReference>
<evidence type="ECO:0000259" key="5">
    <source>
        <dbReference type="Pfam" id="PF03936"/>
    </source>
</evidence>
<evidence type="ECO:0000313" key="6">
    <source>
        <dbReference type="EMBL" id="PIA37313.1"/>
    </source>
</evidence>
<dbReference type="InParanoid" id="A0A2G5D1D6"/>
<evidence type="ECO:0000256" key="1">
    <source>
        <dbReference type="ARBA" id="ARBA00001946"/>
    </source>
</evidence>
<dbReference type="GO" id="GO:0010333">
    <property type="term" value="F:terpene synthase activity"/>
    <property type="evidence" value="ECO:0007669"/>
    <property type="project" value="InterPro"/>
</dbReference>
<feature type="domain" description="Terpene synthase metal-binding" evidence="5">
    <location>
        <begin position="284"/>
        <end position="520"/>
    </location>
</feature>
<comment type="cofactor">
    <cofactor evidence="1">
        <name>Mg(2+)</name>
        <dbReference type="ChEBI" id="CHEBI:18420"/>
    </cofactor>
</comment>
<protein>
    <recommendedName>
        <fullName evidence="8">(+)-delta-cadinene synthase</fullName>
    </recommendedName>
</protein>
<evidence type="ECO:0000256" key="2">
    <source>
        <dbReference type="ARBA" id="ARBA00022723"/>
    </source>
</evidence>
<keyword evidence="2" id="KW-0479">Metal-binding</keyword>
<dbReference type="Pfam" id="PF01397">
    <property type="entry name" value="Terpene_synth"/>
    <property type="match status" value="1"/>
</dbReference>
<dbReference type="InterPro" id="IPR050148">
    <property type="entry name" value="Terpene_synthase-like"/>
</dbReference>
<dbReference type="InterPro" id="IPR001906">
    <property type="entry name" value="Terpene_synth_N"/>
</dbReference>
<reference evidence="6 7" key="1">
    <citation type="submission" date="2017-09" db="EMBL/GenBank/DDBJ databases">
        <title>WGS assembly of Aquilegia coerulea Goldsmith.</title>
        <authorList>
            <person name="Hodges S."/>
            <person name="Kramer E."/>
            <person name="Nordborg M."/>
            <person name="Tomkins J."/>
            <person name="Borevitz J."/>
            <person name="Derieg N."/>
            <person name="Yan J."/>
            <person name="Mihaltcheva S."/>
            <person name="Hayes R.D."/>
            <person name="Rokhsar D."/>
        </authorList>
    </citation>
    <scope>NUCLEOTIDE SEQUENCE [LARGE SCALE GENOMIC DNA]</scope>
    <source>
        <strain evidence="7">cv. Goldsmith</strain>
    </source>
</reference>
<feature type="domain" description="Terpene synthase N-terminal" evidence="4">
    <location>
        <begin position="57"/>
        <end position="226"/>
    </location>
</feature>
<dbReference type="InterPro" id="IPR044814">
    <property type="entry name" value="Terpene_cyclase_plant_C1"/>
</dbReference>
<gene>
    <name evidence="6" type="ORF">AQUCO_03000128v1</name>
</gene>
<dbReference type="Gene3D" id="1.10.600.10">
    <property type="entry name" value="Farnesyl Diphosphate Synthase"/>
    <property type="match status" value="1"/>
</dbReference>
<dbReference type="PANTHER" id="PTHR31225">
    <property type="entry name" value="OS04G0344100 PROTEIN-RELATED"/>
    <property type="match status" value="1"/>
</dbReference>
<evidence type="ECO:0000313" key="7">
    <source>
        <dbReference type="Proteomes" id="UP000230069"/>
    </source>
</evidence>
<evidence type="ECO:0000259" key="4">
    <source>
        <dbReference type="Pfam" id="PF01397"/>
    </source>
</evidence>
<accession>A0A2G5D1D6</accession>
<dbReference type="FunFam" id="1.50.10.130:FF:000001">
    <property type="entry name" value="Isoprene synthase, chloroplastic"/>
    <property type="match status" value="1"/>
</dbReference>
<evidence type="ECO:0000256" key="3">
    <source>
        <dbReference type="ARBA" id="ARBA00022842"/>
    </source>
</evidence>
<dbReference type="GO" id="GO:0000287">
    <property type="term" value="F:magnesium ion binding"/>
    <property type="evidence" value="ECO:0007669"/>
    <property type="project" value="InterPro"/>
</dbReference>
<dbReference type="SFLD" id="SFLDG01019">
    <property type="entry name" value="Terpene_Cyclase_Like_1_C_Termi"/>
    <property type="match status" value="1"/>
</dbReference>
<dbReference type="SFLD" id="SFLDS00005">
    <property type="entry name" value="Isoprenoid_Synthase_Type_I"/>
    <property type="match status" value="1"/>
</dbReference>
<name>A0A2G5D1D6_AQUCA</name>
<dbReference type="SUPFAM" id="SSF48239">
    <property type="entry name" value="Terpenoid cyclases/Protein prenyltransferases"/>
    <property type="match status" value="1"/>
</dbReference>
<dbReference type="Proteomes" id="UP000230069">
    <property type="component" value="Unassembled WGS sequence"/>
</dbReference>
<keyword evidence="3" id="KW-0460">Magnesium</keyword>
<proteinExistence type="predicted"/>
<evidence type="ECO:0008006" key="8">
    <source>
        <dbReference type="Google" id="ProtNLM"/>
    </source>
</evidence>
<dbReference type="PANTHER" id="PTHR31225:SF252">
    <property type="entry name" value="TERPENE SYNTHASE 12-RELATED"/>
    <property type="match status" value="1"/>
</dbReference>
<dbReference type="Gene3D" id="1.50.10.130">
    <property type="entry name" value="Terpene synthase, N-terminal domain"/>
    <property type="match status" value="1"/>
</dbReference>
<dbReference type="InterPro" id="IPR034741">
    <property type="entry name" value="Terpene_cyclase-like_1_C"/>
</dbReference>
<dbReference type="EMBL" id="KZ305047">
    <property type="protein sequence ID" value="PIA37313.1"/>
    <property type="molecule type" value="Genomic_DNA"/>
</dbReference>
<dbReference type="InterPro" id="IPR036965">
    <property type="entry name" value="Terpene_synth_N_sf"/>
</dbReference>
<organism evidence="6 7">
    <name type="scientific">Aquilegia coerulea</name>
    <name type="common">Rocky mountain columbine</name>
    <dbReference type="NCBI Taxonomy" id="218851"/>
    <lineage>
        <taxon>Eukaryota</taxon>
        <taxon>Viridiplantae</taxon>
        <taxon>Streptophyta</taxon>
        <taxon>Embryophyta</taxon>
        <taxon>Tracheophyta</taxon>
        <taxon>Spermatophyta</taxon>
        <taxon>Magnoliopsida</taxon>
        <taxon>Ranunculales</taxon>
        <taxon>Ranunculaceae</taxon>
        <taxon>Thalictroideae</taxon>
        <taxon>Aquilegia</taxon>
    </lineage>
</organism>